<feature type="transmembrane region" description="Helical" evidence="8">
    <location>
        <begin position="32"/>
        <end position="50"/>
    </location>
</feature>
<evidence type="ECO:0000256" key="1">
    <source>
        <dbReference type="ARBA" id="ARBA00004127"/>
    </source>
</evidence>
<feature type="transmembrane region" description="Helical" evidence="8">
    <location>
        <begin position="110"/>
        <end position="131"/>
    </location>
</feature>
<evidence type="ECO:0000256" key="2">
    <source>
        <dbReference type="ARBA" id="ARBA00022448"/>
    </source>
</evidence>
<dbReference type="Gene3D" id="1.20.1080.10">
    <property type="entry name" value="Glycerol uptake facilitator protein"/>
    <property type="match status" value="1"/>
</dbReference>
<feature type="transmembrane region" description="Helical" evidence="8">
    <location>
        <begin position="176"/>
        <end position="195"/>
    </location>
</feature>
<comment type="caution">
    <text evidence="9">The sequence shown here is derived from an EMBL/GenBank/DDBJ whole genome shotgun (WGS) entry which is preliminary data.</text>
</comment>
<accession>A0A370KFA9</accession>
<dbReference type="Proteomes" id="UP000254939">
    <property type="component" value="Unassembled WGS sequence"/>
</dbReference>
<dbReference type="Pfam" id="PF00230">
    <property type="entry name" value="MIP"/>
    <property type="match status" value="1"/>
</dbReference>
<evidence type="ECO:0000256" key="5">
    <source>
        <dbReference type="ARBA" id="ARBA00022989"/>
    </source>
</evidence>
<keyword evidence="6 8" id="KW-0472">Membrane</keyword>
<dbReference type="EMBL" id="NAAC01000046">
    <property type="protein sequence ID" value="RDJ02710.1"/>
    <property type="molecule type" value="Genomic_DNA"/>
</dbReference>
<evidence type="ECO:0000256" key="3">
    <source>
        <dbReference type="ARBA" id="ARBA00022692"/>
    </source>
</evidence>
<evidence type="ECO:0000256" key="7">
    <source>
        <dbReference type="RuleBase" id="RU000477"/>
    </source>
</evidence>
<organism evidence="9 10">
    <name type="scientific">Rhizobium grahamii</name>
    <dbReference type="NCBI Taxonomy" id="1120045"/>
    <lineage>
        <taxon>Bacteria</taxon>
        <taxon>Pseudomonadati</taxon>
        <taxon>Pseudomonadota</taxon>
        <taxon>Alphaproteobacteria</taxon>
        <taxon>Hyphomicrobiales</taxon>
        <taxon>Rhizobiaceae</taxon>
        <taxon>Rhizobium/Agrobacterium group</taxon>
        <taxon>Rhizobium</taxon>
    </lineage>
</organism>
<dbReference type="GO" id="GO:0012505">
    <property type="term" value="C:endomembrane system"/>
    <property type="evidence" value="ECO:0007669"/>
    <property type="project" value="UniProtKB-SubCell"/>
</dbReference>
<dbReference type="PRINTS" id="PR00783">
    <property type="entry name" value="MINTRINSICP"/>
</dbReference>
<comment type="subcellular location">
    <subcellularLocation>
        <location evidence="1">Endomembrane system</location>
        <topology evidence="1">Multi-pass membrane protein</topology>
    </subcellularLocation>
</comment>
<dbReference type="GO" id="GO:0019755">
    <property type="term" value="P:one-carbon compound transport"/>
    <property type="evidence" value="ECO:0007669"/>
    <property type="project" value="UniProtKB-ARBA"/>
</dbReference>
<dbReference type="PANTHER" id="PTHR45665:SF9">
    <property type="entry name" value="AQUAPORIN-8"/>
    <property type="match status" value="1"/>
</dbReference>
<dbReference type="SUPFAM" id="SSF81338">
    <property type="entry name" value="Aquaporin-like"/>
    <property type="match status" value="1"/>
</dbReference>
<dbReference type="GO" id="GO:0005737">
    <property type="term" value="C:cytoplasm"/>
    <property type="evidence" value="ECO:0007669"/>
    <property type="project" value="UniProtKB-ARBA"/>
</dbReference>
<evidence type="ECO:0000256" key="6">
    <source>
        <dbReference type="ARBA" id="ARBA00023136"/>
    </source>
</evidence>
<dbReference type="AlphaFoldDB" id="A0A370KFA9"/>
<reference evidence="9 10" key="1">
    <citation type="submission" date="2017-03" db="EMBL/GenBank/DDBJ databases">
        <title>Genome analysis of Rhizobial strains effectives or ineffectives for nitrogen fixation isolated from bean seeds.</title>
        <authorList>
            <person name="Peralta H."/>
            <person name="Aguilar-Vera A."/>
            <person name="Mora Y."/>
            <person name="Vargas-Lagunas C."/>
            <person name="Girard L."/>
            <person name="Mora J."/>
        </authorList>
    </citation>
    <scope>NUCLEOTIDE SEQUENCE [LARGE SCALE GENOMIC DNA]</scope>
    <source>
        <strain evidence="9 10">CCGM3</strain>
    </source>
</reference>
<dbReference type="PANTHER" id="PTHR45665">
    <property type="entry name" value="AQUAPORIN-8"/>
    <property type="match status" value="1"/>
</dbReference>
<dbReference type="InterPro" id="IPR023271">
    <property type="entry name" value="Aquaporin-like"/>
</dbReference>
<dbReference type="InterPro" id="IPR034294">
    <property type="entry name" value="Aquaporin_transptr"/>
</dbReference>
<feature type="transmembrane region" description="Helical" evidence="8">
    <location>
        <begin position="143"/>
        <end position="164"/>
    </location>
</feature>
<keyword evidence="2 7" id="KW-0813">Transport</keyword>
<protein>
    <submittedName>
        <fullName evidence="9">MIP family protein</fullName>
    </submittedName>
</protein>
<dbReference type="OrthoDB" id="9807293at2"/>
<evidence type="ECO:0000256" key="4">
    <source>
        <dbReference type="ARBA" id="ARBA00022737"/>
    </source>
</evidence>
<gene>
    <name evidence="9" type="ORF">B5K06_32010</name>
</gene>
<keyword evidence="5 8" id="KW-1133">Transmembrane helix</keyword>
<dbReference type="GO" id="GO:0015250">
    <property type="term" value="F:water channel activity"/>
    <property type="evidence" value="ECO:0007669"/>
    <property type="project" value="TreeGrafter"/>
</dbReference>
<keyword evidence="4" id="KW-0677">Repeat</keyword>
<dbReference type="RefSeq" id="WP_114715766.1">
    <property type="nucleotide sequence ID" value="NZ_KZ857269.1"/>
</dbReference>
<dbReference type="GO" id="GO:0016020">
    <property type="term" value="C:membrane"/>
    <property type="evidence" value="ECO:0007669"/>
    <property type="project" value="InterPro"/>
</dbReference>
<keyword evidence="3 7" id="KW-0812">Transmembrane</keyword>
<proteinExistence type="inferred from homology"/>
<evidence type="ECO:0000256" key="8">
    <source>
        <dbReference type="SAM" id="Phobius"/>
    </source>
</evidence>
<evidence type="ECO:0000313" key="10">
    <source>
        <dbReference type="Proteomes" id="UP000254939"/>
    </source>
</evidence>
<feature type="transmembrane region" description="Helical" evidence="8">
    <location>
        <begin position="62"/>
        <end position="81"/>
    </location>
</feature>
<feature type="transmembrane region" description="Helical" evidence="8">
    <location>
        <begin position="215"/>
        <end position="239"/>
    </location>
</feature>
<dbReference type="InterPro" id="IPR000425">
    <property type="entry name" value="MIP"/>
</dbReference>
<evidence type="ECO:0000313" key="9">
    <source>
        <dbReference type="EMBL" id="RDJ02710.1"/>
    </source>
</evidence>
<sequence>MWRARIQMPDIAPEASCFFEVDGSLPLLRRSFVEAVGTCLLTVAMVGSGLAVQQKLGAEPLAASVIIAVSIAGSLVGLIVAMGKVSGGHYNPLITIGQWLRGERATGCTISYVLAQLAGGVCGSIFSTIMFREAIRPTIGESPTAALLVSEFVASAGLLIIVISCARSSKWDTGPFAVGAWLTAAILATPSASYANPAVTIAATLAAGPVAVSLAKAAAFGVAQLLGLVAALVVTRIAFEDTKQFHRPRDGAAEDRASDHGHR</sequence>
<comment type="similarity">
    <text evidence="7">Belongs to the MIP/aquaporin (TC 1.A.8) family.</text>
</comment>
<name>A0A370KFA9_9HYPH</name>